<dbReference type="EMBL" id="CAJHJF010000747">
    <property type="protein sequence ID" value="CAD6905998.1"/>
    <property type="molecule type" value="Genomic_DNA"/>
</dbReference>
<protein>
    <submittedName>
        <fullName evidence="2">Uncharacterized protein</fullName>
    </submittedName>
</protein>
<sequence length="83" mass="8712">MARARRCKKSTKIDDGGSEIDYSGEHEKDPGIGETEGPLFDLGRALAAEDSEPSEFSFGGSADFLPAAPGLFIEGVGKVVLPL</sequence>
<proteinExistence type="predicted"/>
<accession>A0A9N8QEJ6</accession>
<feature type="non-terminal residue" evidence="2">
    <location>
        <position position="83"/>
    </location>
</feature>
<feature type="region of interest" description="Disordered" evidence="1">
    <location>
        <begin position="1"/>
        <end position="38"/>
    </location>
</feature>
<feature type="compositionally biased region" description="Basic residues" evidence="1">
    <location>
        <begin position="1"/>
        <end position="10"/>
    </location>
</feature>
<dbReference type="AlphaFoldDB" id="A0A9N8QEJ6"/>
<dbReference type="Proteomes" id="UP000836404">
    <property type="component" value="Unassembled WGS sequence"/>
</dbReference>
<evidence type="ECO:0000256" key="1">
    <source>
        <dbReference type="SAM" id="MobiDB-lite"/>
    </source>
</evidence>
<keyword evidence="3" id="KW-1185">Reference proteome</keyword>
<organism evidence="2 3">
    <name type="scientific">Tilletia laevis</name>
    <dbReference type="NCBI Taxonomy" id="157183"/>
    <lineage>
        <taxon>Eukaryota</taxon>
        <taxon>Fungi</taxon>
        <taxon>Dikarya</taxon>
        <taxon>Basidiomycota</taxon>
        <taxon>Ustilaginomycotina</taxon>
        <taxon>Exobasidiomycetes</taxon>
        <taxon>Tilletiales</taxon>
        <taxon>Tilletiaceae</taxon>
        <taxon>Tilletia</taxon>
    </lineage>
</organism>
<reference evidence="2 3" key="1">
    <citation type="submission" date="2020-10" db="EMBL/GenBank/DDBJ databases">
        <authorList>
            <person name="Sedaghatjoo S."/>
        </authorList>
    </citation>
    <scope>NUCLEOTIDE SEQUENCE [LARGE SCALE GENOMIC DNA]</scope>
    <source>
        <strain evidence="2 3">LLFL</strain>
    </source>
</reference>
<evidence type="ECO:0000313" key="2">
    <source>
        <dbReference type="EMBL" id="CAD6905998.1"/>
    </source>
</evidence>
<name>A0A9N8QEJ6_9BASI</name>
<gene>
    <name evidence="2" type="ORF">JKILLFL_G4902</name>
</gene>
<comment type="caution">
    <text evidence="2">The sequence shown here is derived from an EMBL/GenBank/DDBJ whole genome shotgun (WGS) entry which is preliminary data.</text>
</comment>
<evidence type="ECO:0000313" key="3">
    <source>
        <dbReference type="Proteomes" id="UP000836404"/>
    </source>
</evidence>